<name>A0AAW1L557_POPJA</name>
<gene>
    <name evidence="1" type="ORF">QE152_g17123</name>
</gene>
<reference evidence="1 2" key="1">
    <citation type="journal article" date="2024" name="BMC Genomics">
        <title>De novo assembly and annotation of Popillia japonica's genome with initial clues to its potential as an invasive pest.</title>
        <authorList>
            <person name="Cucini C."/>
            <person name="Boschi S."/>
            <person name="Funari R."/>
            <person name="Cardaioli E."/>
            <person name="Iannotti N."/>
            <person name="Marturano G."/>
            <person name="Paoli F."/>
            <person name="Bruttini M."/>
            <person name="Carapelli A."/>
            <person name="Frati F."/>
            <person name="Nardi F."/>
        </authorList>
    </citation>
    <scope>NUCLEOTIDE SEQUENCE [LARGE SCALE GENOMIC DNA]</scope>
    <source>
        <strain evidence="1">DMR45628</strain>
    </source>
</reference>
<organism evidence="1 2">
    <name type="scientific">Popillia japonica</name>
    <name type="common">Japanese beetle</name>
    <dbReference type="NCBI Taxonomy" id="7064"/>
    <lineage>
        <taxon>Eukaryota</taxon>
        <taxon>Metazoa</taxon>
        <taxon>Ecdysozoa</taxon>
        <taxon>Arthropoda</taxon>
        <taxon>Hexapoda</taxon>
        <taxon>Insecta</taxon>
        <taxon>Pterygota</taxon>
        <taxon>Neoptera</taxon>
        <taxon>Endopterygota</taxon>
        <taxon>Coleoptera</taxon>
        <taxon>Polyphaga</taxon>
        <taxon>Scarabaeiformia</taxon>
        <taxon>Scarabaeidae</taxon>
        <taxon>Rutelinae</taxon>
        <taxon>Popillia</taxon>
    </lineage>
</organism>
<evidence type="ECO:0000313" key="2">
    <source>
        <dbReference type="Proteomes" id="UP001458880"/>
    </source>
</evidence>
<dbReference type="AlphaFoldDB" id="A0AAW1L557"/>
<dbReference type="EMBL" id="JASPKY010000168">
    <property type="protein sequence ID" value="KAK9728689.1"/>
    <property type="molecule type" value="Genomic_DNA"/>
</dbReference>
<evidence type="ECO:0000313" key="1">
    <source>
        <dbReference type="EMBL" id="KAK9728689.1"/>
    </source>
</evidence>
<proteinExistence type="predicted"/>
<keyword evidence="2" id="KW-1185">Reference proteome</keyword>
<protein>
    <submittedName>
        <fullName evidence="1">Uncharacterized protein</fullName>
    </submittedName>
</protein>
<dbReference type="Proteomes" id="UP001458880">
    <property type="component" value="Unassembled WGS sequence"/>
</dbReference>
<accession>A0AAW1L557</accession>
<sequence>MTGLQFDDLLAKVIVAIPKKDTAMREALSQDTRIKREITQRYLAPGDSFKKTLEAIYDVLHEYIKITSCHNRNVSIALN</sequence>
<comment type="caution">
    <text evidence="1">The sequence shown here is derived from an EMBL/GenBank/DDBJ whole genome shotgun (WGS) entry which is preliminary data.</text>
</comment>